<evidence type="ECO:0000313" key="2">
    <source>
        <dbReference type="Proteomes" id="UP000271472"/>
    </source>
</evidence>
<reference evidence="2" key="1">
    <citation type="submission" date="2018-05" db="EMBL/GenBank/DDBJ databases">
        <title>Genome Sequencing of selected type strains of the family Eggerthellaceae.</title>
        <authorList>
            <person name="Danylec N."/>
            <person name="Stoll D.A."/>
            <person name="Doetsch A."/>
            <person name="Huch M."/>
        </authorList>
    </citation>
    <scope>NUCLEOTIDE SEQUENCE [LARGE SCALE GENOMIC DNA]</scope>
    <source>
        <strain evidence="2">DSM 22006</strain>
    </source>
</reference>
<dbReference type="Proteomes" id="UP000271472">
    <property type="component" value="Unassembled WGS sequence"/>
</dbReference>
<accession>A0A3N0IB15</accession>
<evidence type="ECO:0000313" key="1">
    <source>
        <dbReference type="EMBL" id="RNM34204.1"/>
    </source>
</evidence>
<name>A0A3N0IB15_9ACTN</name>
<proteinExistence type="predicted"/>
<sequence length="65" mass="7342">MAFARSSGQTCRHRIVLHSDSRSEAGFAYRLRAQRKVKSWNVTKVANSGAFMRLRINFAPANGLF</sequence>
<comment type="caution">
    <text evidence="1">The sequence shown here is derived from an EMBL/GenBank/DDBJ whole genome shotgun (WGS) entry which is preliminary data.</text>
</comment>
<dbReference type="EMBL" id="QIBZ01000011">
    <property type="protein sequence ID" value="RNM34204.1"/>
    <property type="molecule type" value="Genomic_DNA"/>
</dbReference>
<keyword evidence="2" id="KW-1185">Reference proteome</keyword>
<protein>
    <submittedName>
        <fullName evidence="1">Uncharacterized protein</fullName>
    </submittedName>
</protein>
<organism evidence="1 2">
    <name type="scientific">Slackia isoflavoniconvertens</name>
    <dbReference type="NCBI Taxonomy" id="572010"/>
    <lineage>
        <taxon>Bacteria</taxon>
        <taxon>Bacillati</taxon>
        <taxon>Actinomycetota</taxon>
        <taxon>Coriobacteriia</taxon>
        <taxon>Eggerthellales</taxon>
        <taxon>Eggerthellaceae</taxon>
        <taxon>Slackia</taxon>
    </lineage>
</organism>
<dbReference type="AlphaFoldDB" id="A0A3N0IB15"/>
<gene>
    <name evidence="1" type="ORF">DMP05_06720</name>
</gene>